<evidence type="ECO:0000256" key="2">
    <source>
        <dbReference type="ARBA" id="ARBA00022692"/>
    </source>
</evidence>
<dbReference type="Proteomes" id="UP000231183">
    <property type="component" value="Unassembled WGS sequence"/>
</dbReference>
<evidence type="ECO:0000256" key="1">
    <source>
        <dbReference type="ARBA" id="ARBA00004141"/>
    </source>
</evidence>
<dbReference type="GO" id="GO:0016020">
    <property type="term" value="C:membrane"/>
    <property type="evidence" value="ECO:0007669"/>
    <property type="project" value="UniProtKB-SubCell"/>
</dbReference>
<comment type="subcellular location">
    <subcellularLocation>
        <location evidence="1">Membrane</location>
        <topology evidence="1">Multi-pass membrane protein</topology>
    </subcellularLocation>
</comment>
<dbReference type="PANTHER" id="PTHR37306:SF1">
    <property type="entry name" value="COLICIN V PRODUCTION PROTEIN"/>
    <property type="match status" value="1"/>
</dbReference>
<evidence type="ECO:0000313" key="7">
    <source>
        <dbReference type="Proteomes" id="UP000231183"/>
    </source>
</evidence>
<proteinExistence type="predicted"/>
<comment type="caution">
    <text evidence="6">The sequence shown here is derived from an EMBL/GenBank/DDBJ whole genome shotgun (WGS) entry which is preliminary data.</text>
</comment>
<feature type="transmembrane region" description="Helical" evidence="5">
    <location>
        <begin position="65"/>
        <end position="86"/>
    </location>
</feature>
<dbReference type="GO" id="GO:0009403">
    <property type="term" value="P:toxin biosynthetic process"/>
    <property type="evidence" value="ECO:0007669"/>
    <property type="project" value="InterPro"/>
</dbReference>
<organism evidence="6 7">
    <name type="scientific">Candidatus Magasanikbacteria bacterium CG10_big_fil_rev_8_21_14_0_10_40_10</name>
    <dbReference type="NCBI Taxonomy" id="1974648"/>
    <lineage>
        <taxon>Bacteria</taxon>
        <taxon>Candidatus Magasanikiibacteriota</taxon>
    </lineage>
</organism>
<feature type="transmembrane region" description="Helical" evidence="5">
    <location>
        <begin position="6"/>
        <end position="39"/>
    </location>
</feature>
<evidence type="ECO:0000256" key="3">
    <source>
        <dbReference type="ARBA" id="ARBA00022989"/>
    </source>
</evidence>
<evidence type="ECO:0000256" key="4">
    <source>
        <dbReference type="ARBA" id="ARBA00023136"/>
    </source>
</evidence>
<dbReference type="PANTHER" id="PTHR37306">
    <property type="entry name" value="COLICIN V PRODUCTION PROTEIN"/>
    <property type="match status" value="1"/>
</dbReference>
<evidence type="ECO:0000313" key="6">
    <source>
        <dbReference type="EMBL" id="PIT87839.1"/>
    </source>
</evidence>
<protein>
    <recommendedName>
        <fullName evidence="8">Colicin V production protein</fullName>
    </recommendedName>
</protein>
<accession>A0A2M6W4X1</accession>
<name>A0A2M6W4X1_9BACT</name>
<sequence>MSYLDIALIAIVAGFGLFGLWFGLVHALGSLIGTFIGLYFASRYYEGLANWLMGLTGWSGNFSKVLMFIIAFVIIARLVGFIFWLIEKILSIFTKLPFVSGLNHLLGGVFGLLEGIIIVGVSLYFIVRFPLGQHFMNMINNSVVAPYLTKPVHLLLPLIPDAIKYLQSTVQGIF</sequence>
<dbReference type="EMBL" id="PFBX01000005">
    <property type="protein sequence ID" value="PIT87839.1"/>
    <property type="molecule type" value="Genomic_DNA"/>
</dbReference>
<gene>
    <name evidence="6" type="ORF">COU31_00720</name>
</gene>
<evidence type="ECO:0000256" key="5">
    <source>
        <dbReference type="SAM" id="Phobius"/>
    </source>
</evidence>
<keyword evidence="3 5" id="KW-1133">Transmembrane helix</keyword>
<evidence type="ECO:0008006" key="8">
    <source>
        <dbReference type="Google" id="ProtNLM"/>
    </source>
</evidence>
<dbReference type="InterPro" id="IPR003825">
    <property type="entry name" value="Colicin-V_CvpA"/>
</dbReference>
<dbReference type="Pfam" id="PF02674">
    <property type="entry name" value="Colicin_V"/>
    <property type="match status" value="1"/>
</dbReference>
<keyword evidence="4 5" id="KW-0472">Membrane</keyword>
<dbReference type="AlphaFoldDB" id="A0A2M6W4X1"/>
<feature type="transmembrane region" description="Helical" evidence="5">
    <location>
        <begin position="106"/>
        <end position="127"/>
    </location>
</feature>
<keyword evidence="2 5" id="KW-0812">Transmembrane</keyword>
<reference evidence="7" key="1">
    <citation type="submission" date="2017-09" db="EMBL/GenBank/DDBJ databases">
        <title>Depth-based differentiation of microbial function through sediment-hosted aquifers and enrichment of novel symbionts in the deep terrestrial subsurface.</title>
        <authorList>
            <person name="Probst A.J."/>
            <person name="Ladd B."/>
            <person name="Jarett J.K."/>
            <person name="Geller-Mcgrath D.E."/>
            <person name="Sieber C.M.K."/>
            <person name="Emerson J.B."/>
            <person name="Anantharaman K."/>
            <person name="Thomas B.C."/>
            <person name="Malmstrom R."/>
            <person name="Stieglmeier M."/>
            <person name="Klingl A."/>
            <person name="Woyke T."/>
            <person name="Ryan C.M."/>
            <person name="Banfield J.F."/>
        </authorList>
    </citation>
    <scope>NUCLEOTIDE SEQUENCE [LARGE SCALE GENOMIC DNA]</scope>
</reference>